<dbReference type="InterPro" id="IPR006311">
    <property type="entry name" value="TAT_signal"/>
</dbReference>
<dbReference type="GO" id="GO:0008270">
    <property type="term" value="F:zinc ion binding"/>
    <property type="evidence" value="ECO:0007669"/>
    <property type="project" value="UniProtKB-KW"/>
</dbReference>
<dbReference type="OrthoDB" id="9799230at2"/>
<proteinExistence type="predicted"/>
<dbReference type="AlphaFoldDB" id="A0A5B9Q7Z2"/>
<accession>A0A5B9Q7Z2</accession>
<name>A0A5B9Q7Z2_9BACT</name>
<dbReference type="PROSITE" id="PS51318">
    <property type="entry name" value="TAT"/>
    <property type="match status" value="1"/>
</dbReference>
<dbReference type="InterPro" id="IPR050952">
    <property type="entry name" value="TRIM-NHL_E3_ligases"/>
</dbReference>
<evidence type="ECO:0008006" key="3">
    <source>
        <dbReference type="Google" id="ProtNLM"/>
    </source>
</evidence>
<dbReference type="SUPFAM" id="SSF63829">
    <property type="entry name" value="Calcium-dependent phosphotriesterase"/>
    <property type="match status" value="1"/>
</dbReference>
<organism evidence="1 2">
    <name type="scientific">Bythopirellula goksoeyrii</name>
    <dbReference type="NCBI Taxonomy" id="1400387"/>
    <lineage>
        <taxon>Bacteria</taxon>
        <taxon>Pseudomonadati</taxon>
        <taxon>Planctomycetota</taxon>
        <taxon>Planctomycetia</taxon>
        <taxon>Pirellulales</taxon>
        <taxon>Lacipirellulaceae</taxon>
        <taxon>Bythopirellula</taxon>
    </lineage>
</organism>
<reference evidence="1 2" key="1">
    <citation type="submission" date="2019-08" db="EMBL/GenBank/DDBJ databases">
        <title>Deep-cultivation of Planctomycetes and their phenomic and genomic characterization uncovers novel biology.</title>
        <authorList>
            <person name="Wiegand S."/>
            <person name="Jogler M."/>
            <person name="Boedeker C."/>
            <person name="Pinto D."/>
            <person name="Vollmers J."/>
            <person name="Rivas-Marin E."/>
            <person name="Kohn T."/>
            <person name="Peeters S.H."/>
            <person name="Heuer A."/>
            <person name="Rast P."/>
            <person name="Oberbeckmann S."/>
            <person name="Bunk B."/>
            <person name="Jeske O."/>
            <person name="Meyerdierks A."/>
            <person name="Storesund J.E."/>
            <person name="Kallscheuer N."/>
            <person name="Luecker S."/>
            <person name="Lage O.M."/>
            <person name="Pohl T."/>
            <person name="Merkel B.J."/>
            <person name="Hornburger P."/>
            <person name="Mueller R.-W."/>
            <person name="Bruemmer F."/>
            <person name="Labrenz M."/>
            <person name="Spormann A.M."/>
            <person name="Op den Camp H."/>
            <person name="Overmann J."/>
            <person name="Amann R."/>
            <person name="Jetten M.S.M."/>
            <person name="Mascher T."/>
            <person name="Medema M.H."/>
            <person name="Devos D.P."/>
            <person name="Kaster A.-K."/>
            <person name="Ovreas L."/>
            <person name="Rohde M."/>
            <person name="Galperin M.Y."/>
            <person name="Jogler C."/>
        </authorList>
    </citation>
    <scope>NUCLEOTIDE SEQUENCE [LARGE SCALE GENOMIC DNA]</scope>
    <source>
        <strain evidence="1 2">Pr1d</strain>
    </source>
</reference>
<dbReference type="Gene3D" id="2.120.10.30">
    <property type="entry name" value="TolB, C-terminal domain"/>
    <property type="match status" value="1"/>
</dbReference>
<dbReference type="InterPro" id="IPR011042">
    <property type="entry name" value="6-blade_b-propeller_TolB-like"/>
</dbReference>
<dbReference type="KEGG" id="bgok:Pr1d_02470"/>
<dbReference type="EMBL" id="CP042913">
    <property type="protein sequence ID" value="QEG32986.1"/>
    <property type="molecule type" value="Genomic_DNA"/>
</dbReference>
<evidence type="ECO:0000313" key="2">
    <source>
        <dbReference type="Proteomes" id="UP000323917"/>
    </source>
</evidence>
<gene>
    <name evidence="1" type="ORF">Pr1d_02470</name>
</gene>
<sequence length="376" mass="42676">MNLSDQPDHTRRRFMQTTLAGAATTLALPTIVTARKTNSNAIVGSGEYQYEVQHQFPQLPEKYHWQTTHNVAFDSDGNLYVIHEGKLNIPDHPTIFVFDQTGKFIRAFGEEFVGGGHGLEIRNEDGEDFLYVCAYQQQRSIAKLNTKGEQVWRKGAPMESGVYVEGEDKFPRANDDNPWGRDRFIPTNIAFLPDRGFLLSDGYGAYRVHLYDSEANWVSTFGEPGKSESKKDGTFKLPHGIWIDNRGDEPLVVVADREFDRLQWFTLDGEHRQTLDGFLWPANVDTYGDVMLVPELVARVTLLDKDNRVIAHLGTDTERIQQNNRETGGFNIRADESQWLPGKFVHPHDACFDSEGNIFVAEWVATGRVSKLRRLG</sequence>
<dbReference type="RefSeq" id="WP_148071797.1">
    <property type="nucleotide sequence ID" value="NZ_CP042913.1"/>
</dbReference>
<dbReference type="PANTHER" id="PTHR24104:SF25">
    <property type="entry name" value="PROTEIN LIN-41"/>
    <property type="match status" value="1"/>
</dbReference>
<dbReference type="PANTHER" id="PTHR24104">
    <property type="entry name" value="E3 UBIQUITIN-PROTEIN LIGASE NHLRC1-RELATED"/>
    <property type="match status" value="1"/>
</dbReference>
<evidence type="ECO:0000313" key="1">
    <source>
        <dbReference type="EMBL" id="QEG32986.1"/>
    </source>
</evidence>
<dbReference type="Proteomes" id="UP000323917">
    <property type="component" value="Chromosome"/>
</dbReference>
<protein>
    <recommendedName>
        <fullName evidence="3">NHL repeat protein</fullName>
    </recommendedName>
</protein>
<keyword evidence="2" id="KW-1185">Reference proteome</keyword>